<dbReference type="InterPro" id="IPR049227">
    <property type="entry name" value="DUF6824"/>
</dbReference>
<feature type="domain" description="DUF6824" evidence="2">
    <location>
        <begin position="30"/>
        <end position="115"/>
    </location>
</feature>
<evidence type="ECO:0000313" key="3">
    <source>
        <dbReference type="EMBL" id="CAJ1966928.1"/>
    </source>
</evidence>
<feature type="region of interest" description="Disordered" evidence="1">
    <location>
        <begin position="20"/>
        <end position="42"/>
    </location>
</feature>
<proteinExistence type="predicted"/>
<feature type="compositionally biased region" description="Polar residues" evidence="1">
    <location>
        <begin position="219"/>
        <end position="230"/>
    </location>
</feature>
<gene>
    <name evidence="3" type="ORF">CYCCA115_LOCUS22514</name>
</gene>
<feature type="region of interest" description="Disordered" evidence="1">
    <location>
        <begin position="198"/>
        <end position="318"/>
    </location>
</feature>
<dbReference type="Proteomes" id="UP001295423">
    <property type="component" value="Unassembled WGS sequence"/>
</dbReference>
<name>A0AAD2PXN4_9STRA</name>
<accession>A0AAD2PXN4</accession>
<sequence length="337" mass="37579">MLIEHSMKVPTERAVDDIKLSGIPEPHDNDVLMGRGGKNNQHVGNEQLRSLARGRSMDYQNASKKGKSSISRELVRIVREMKPPGRFLRKDTETNKWEDVGNDIAREKTSQVLRDAVALHSDPSSSTGNGPNIESNPAFAARNDTSFQRHQATAEDERDYSAAVMSSGPREIRSPNYYHVRHPYVNITPQSVPYHLPVTPASSEARKRPRYYESPLPSYHNTPNYLNTPSHPLGVMLSPPPRNEAHRPPAYSSYYAGQSGHRGTSIRTLPLSQHQPPQTTARSQYVPSNEPVDLDSAENMDSAENTDPLPIDASTSGHTDFDLFNGELLSDFTYPEI</sequence>
<dbReference type="Pfam" id="PF20710">
    <property type="entry name" value="DUF6824"/>
    <property type="match status" value="1"/>
</dbReference>
<dbReference type="EMBL" id="CAKOGP040002313">
    <property type="protein sequence ID" value="CAJ1966928.1"/>
    <property type="molecule type" value="Genomic_DNA"/>
</dbReference>
<comment type="caution">
    <text evidence="3">The sequence shown here is derived from an EMBL/GenBank/DDBJ whole genome shotgun (WGS) entry which is preliminary data.</text>
</comment>
<keyword evidence="4" id="KW-1185">Reference proteome</keyword>
<evidence type="ECO:0000256" key="1">
    <source>
        <dbReference type="SAM" id="MobiDB-lite"/>
    </source>
</evidence>
<dbReference type="AlphaFoldDB" id="A0AAD2PXN4"/>
<protein>
    <recommendedName>
        <fullName evidence="2">DUF6824 domain-containing protein</fullName>
    </recommendedName>
</protein>
<feature type="compositionally biased region" description="Polar residues" evidence="1">
    <location>
        <begin position="261"/>
        <end position="287"/>
    </location>
</feature>
<feature type="compositionally biased region" description="Basic and acidic residues" evidence="1">
    <location>
        <begin position="20"/>
        <end position="30"/>
    </location>
</feature>
<organism evidence="3 4">
    <name type="scientific">Cylindrotheca closterium</name>
    <dbReference type="NCBI Taxonomy" id="2856"/>
    <lineage>
        <taxon>Eukaryota</taxon>
        <taxon>Sar</taxon>
        <taxon>Stramenopiles</taxon>
        <taxon>Ochrophyta</taxon>
        <taxon>Bacillariophyta</taxon>
        <taxon>Bacillariophyceae</taxon>
        <taxon>Bacillariophycidae</taxon>
        <taxon>Bacillariales</taxon>
        <taxon>Bacillariaceae</taxon>
        <taxon>Cylindrotheca</taxon>
    </lineage>
</organism>
<evidence type="ECO:0000313" key="4">
    <source>
        <dbReference type="Proteomes" id="UP001295423"/>
    </source>
</evidence>
<evidence type="ECO:0000259" key="2">
    <source>
        <dbReference type="Pfam" id="PF20710"/>
    </source>
</evidence>
<reference evidence="3" key="1">
    <citation type="submission" date="2023-08" db="EMBL/GenBank/DDBJ databases">
        <authorList>
            <person name="Audoor S."/>
            <person name="Bilcke G."/>
        </authorList>
    </citation>
    <scope>NUCLEOTIDE SEQUENCE</scope>
</reference>